<sequence length="129" mass="13771">MARLRTGDRALLIVIAAALVCAAGWFASRALMPDPEEPVVVCQTKDGFRRVDALDADATYTVVTGEGDAEGRNTVRIQNGQVDVTEADCSNQVCVDHDPIAHVGEQIVCLPHGMVVEIVAHEEDAASLM</sequence>
<name>A0ABT7V9U8_9ACTN</name>
<reference evidence="2" key="1">
    <citation type="submission" date="2023-06" db="EMBL/GenBank/DDBJ databases">
        <title>Identification and characterization of horizontal gene transfer across gut microbiota members of farm animals based on homology search.</title>
        <authorList>
            <person name="Zeman M."/>
            <person name="Kubasova T."/>
            <person name="Jahodarova E."/>
            <person name="Nykrynova M."/>
            <person name="Rychlik I."/>
        </authorList>
    </citation>
    <scope>NUCLEOTIDE SEQUENCE [LARGE SCALE GENOMIC DNA]</scope>
    <source>
        <strain evidence="2">154_Feed</strain>
    </source>
</reference>
<dbReference type="Proteomes" id="UP001529421">
    <property type="component" value="Unassembled WGS sequence"/>
</dbReference>
<gene>
    <name evidence="1" type="ORF">QUW28_03710</name>
</gene>
<dbReference type="Pfam" id="PF07009">
    <property type="entry name" value="NusG_II"/>
    <property type="match status" value="1"/>
</dbReference>
<organism evidence="1 2">
    <name type="scientific">Enorma phocaeensis</name>
    <dbReference type="NCBI Taxonomy" id="1871019"/>
    <lineage>
        <taxon>Bacteria</taxon>
        <taxon>Bacillati</taxon>
        <taxon>Actinomycetota</taxon>
        <taxon>Coriobacteriia</taxon>
        <taxon>Coriobacteriales</taxon>
        <taxon>Coriobacteriaceae</taxon>
        <taxon>Enorma</taxon>
    </lineage>
</organism>
<protein>
    <submittedName>
        <fullName evidence="1">NusG domain II-containing protein</fullName>
    </submittedName>
</protein>
<dbReference type="SUPFAM" id="SSF82004">
    <property type="entry name" value="N-utilization substance G protein NusG, insert domain"/>
    <property type="match status" value="1"/>
</dbReference>
<accession>A0ABT7V9U8</accession>
<keyword evidence="2" id="KW-1185">Reference proteome</keyword>
<proteinExistence type="predicted"/>
<evidence type="ECO:0000313" key="2">
    <source>
        <dbReference type="Proteomes" id="UP001529421"/>
    </source>
</evidence>
<evidence type="ECO:0000313" key="1">
    <source>
        <dbReference type="EMBL" id="MDM8274607.1"/>
    </source>
</evidence>
<dbReference type="EMBL" id="JAUDDZ010000003">
    <property type="protein sequence ID" value="MDM8274607.1"/>
    <property type="molecule type" value="Genomic_DNA"/>
</dbReference>
<dbReference type="InterPro" id="IPR038690">
    <property type="entry name" value="NusG_2_sf"/>
</dbReference>
<comment type="caution">
    <text evidence="1">The sequence shown here is derived from an EMBL/GenBank/DDBJ whole genome shotgun (WGS) entry which is preliminary data.</text>
</comment>
<dbReference type="RefSeq" id="WP_289544661.1">
    <property type="nucleotide sequence ID" value="NZ_JAUDDZ010000003.1"/>
</dbReference>
<dbReference type="Gene3D" id="2.60.320.10">
    <property type="entry name" value="N-utilization substance G protein NusG, insert domain"/>
    <property type="match status" value="1"/>
</dbReference>
<reference evidence="1 2" key="2">
    <citation type="submission" date="2023-06" db="EMBL/GenBank/DDBJ databases">
        <authorList>
            <person name="Zeman M."/>
            <person name="Kubasova T."/>
            <person name="Jahodarova E."/>
            <person name="Nykrynova M."/>
            <person name="Rychlik I."/>
        </authorList>
    </citation>
    <scope>NUCLEOTIDE SEQUENCE [LARGE SCALE GENOMIC DNA]</scope>
    <source>
        <strain evidence="1 2">154_Feed</strain>
    </source>
</reference>